<sequence length="222" mass="24885">MKKHVLFIMIFISCYSNAISLNLESEKKTYSYNEVVKVNLLIDNDGGKIPDGVIVRFLSSNSGFDYIDTYKPYAFEINSNKLSIGTTKFYALAFINGKSYKSNIIDIDHTHIKSKLTSVRINFDTMGIYSSIENGQTSKDFPNILLKYSDGYKGYMRPKCLELLPTSITKGKNANEIVLLEDSVSGCKISAISRGVVYIKARVENYTVTIKVVVDGNVSEFN</sequence>
<dbReference type="EMBL" id="JAIWIU010000117">
    <property type="protein sequence ID" value="MCA2017700.1"/>
    <property type="molecule type" value="Genomic_DNA"/>
</dbReference>
<evidence type="ECO:0000256" key="1">
    <source>
        <dbReference type="SAM" id="SignalP"/>
    </source>
</evidence>
<protein>
    <submittedName>
        <fullName evidence="2">Uncharacterized protein</fullName>
    </submittedName>
</protein>
<comment type="caution">
    <text evidence="2">The sequence shown here is derived from an EMBL/GenBank/DDBJ whole genome shotgun (WGS) entry which is preliminary data.</text>
</comment>
<proteinExistence type="predicted"/>
<dbReference type="Proteomes" id="UP001199044">
    <property type="component" value="Unassembled WGS sequence"/>
</dbReference>
<gene>
    <name evidence="2" type="ORF">LDJ79_16370</name>
</gene>
<name>A0ABS7YPU5_9VIBR</name>
<evidence type="ECO:0000313" key="3">
    <source>
        <dbReference type="Proteomes" id="UP001199044"/>
    </source>
</evidence>
<accession>A0ABS7YPU5</accession>
<keyword evidence="3" id="KW-1185">Reference proteome</keyword>
<keyword evidence="1" id="KW-0732">Signal</keyword>
<feature type="chain" id="PRO_5046190216" evidence="1">
    <location>
        <begin position="19"/>
        <end position="222"/>
    </location>
</feature>
<feature type="signal peptide" evidence="1">
    <location>
        <begin position="1"/>
        <end position="18"/>
    </location>
</feature>
<organism evidence="2 3">
    <name type="scientific">Vibrio tritonius</name>
    <dbReference type="NCBI Taxonomy" id="1435069"/>
    <lineage>
        <taxon>Bacteria</taxon>
        <taxon>Pseudomonadati</taxon>
        <taxon>Pseudomonadota</taxon>
        <taxon>Gammaproteobacteria</taxon>
        <taxon>Vibrionales</taxon>
        <taxon>Vibrionaceae</taxon>
        <taxon>Vibrio</taxon>
    </lineage>
</organism>
<evidence type="ECO:0000313" key="2">
    <source>
        <dbReference type="EMBL" id="MCA2017700.1"/>
    </source>
</evidence>
<dbReference type="RefSeq" id="WP_225251353.1">
    <property type="nucleotide sequence ID" value="NZ_JAIWIU010000117.1"/>
</dbReference>
<reference evidence="3" key="1">
    <citation type="submission" date="2023-07" db="EMBL/GenBank/DDBJ databases">
        <title>Molecular identification of indigenous halophilic bacteria isolated from red sea cost, biodegradation of synthetic dyes and assessment of degraded metabolite toxicity.</title>
        <authorList>
            <person name="Chaieb K."/>
            <person name="Altayb H.N."/>
        </authorList>
    </citation>
    <scope>NUCLEOTIDE SEQUENCE [LARGE SCALE GENOMIC DNA]</scope>
    <source>
        <strain evidence="3">K20</strain>
    </source>
</reference>